<name>A0ABS8WNG1_DATST</name>
<keyword evidence="2" id="KW-1185">Reference proteome</keyword>
<dbReference type="Proteomes" id="UP000823775">
    <property type="component" value="Unassembled WGS sequence"/>
</dbReference>
<protein>
    <submittedName>
        <fullName evidence="1">Uncharacterized protein</fullName>
    </submittedName>
</protein>
<evidence type="ECO:0000313" key="2">
    <source>
        <dbReference type="Proteomes" id="UP000823775"/>
    </source>
</evidence>
<sequence>MEFLSKFEPLKSCPDQKFDKLKGDLTGVTAIRRDLARAEKDDATSKLINKVVESYATGDVTRTDDDHHSCGGGYTPLDAGGRYTPPVEKIEALIEAQGVTEAIINKLISKRGIYPSLRISEHFTLVSVKRRRNQIFKALASAKKKVVGTPKMTDGQPTERLLVNLYKYADYKKKKKI</sequence>
<proteinExistence type="predicted"/>
<dbReference type="EMBL" id="JACEIK010008501">
    <property type="protein sequence ID" value="MCE3051397.1"/>
    <property type="molecule type" value="Genomic_DNA"/>
</dbReference>
<accession>A0ABS8WNG1</accession>
<reference evidence="1 2" key="1">
    <citation type="journal article" date="2021" name="BMC Genomics">
        <title>Datura genome reveals duplications of psychoactive alkaloid biosynthetic genes and high mutation rate following tissue culture.</title>
        <authorList>
            <person name="Rajewski A."/>
            <person name="Carter-House D."/>
            <person name="Stajich J."/>
            <person name="Litt A."/>
        </authorList>
    </citation>
    <scope>NUCLEOTIDE SEQUENCE [LARGE SCALE GENOMIC DNA]</scope>
    <source>
        <strain evidence="1">AR-01</strain>
    </source>
</reference>
<evidence type="ECO:0000313" key="1">
    <source>
        <dbReference type="EMBL" id="MCE3051397.1"/>
    </source>
</evidence>
<organism evidence="1 2">
    <name type="scientific">Datura stramonium</name>
    <name type="common">Jimsonweed</name>
    <name type="synonym">Common thornapple</name>
    <dbReference type="NCBI Taxonomy" id="4076"/>
    <lineage>
        <taxon>Eukaryota</taxon>
        <taxon>Viridiplantae</taxon>
        <taxon>Streptophyta</taxon>
        <taxon>Embryophyta</taxon>
        <taxon>Tracheophyta</taxon>
        <taxon>Spermatophyta</taxon>
        <taxon>Magnoliopsida</taxon>
        <taxon>eudicotyledons</taxon>
        <taxon>Gunneridae</taxon>
        <taxon>Pentapetalae</taxon>
        <taxon>asterids</taxon>
        <taxon>lamiids</taxon>
        <taxon>Solanales</taxon>
        <taxon>Solanaceae</taxon>
        <taxon>Solanoideae</taxon>
        <taxon>Datureae</taxon>
        <taxon>Datura</taxon>
    </lineage>
</organism>
<comment type="caution">
    <text evidence="1">The sequence shown here is derived from an EMBL/GenBank/DDBJ whole genome shotgun (WGS) entry which is preliminary data.</text>
</comment>
<gene>
    <name evidence="1" type="ORF">HAX54_049729</name>
</gene>